<dbReference type="InterPro" id="IPR023393">
    <property type="entry name" value="START-like_dom_sf"/>
</dbReference>
<dbReference type="AlphaFoldDB" id="A0A7W7T1C9"/>
<comment type="caution">
    <text evidence="1">The sequence shown here is derived from an EMBL/GenBank/DDBJ whole genome shotgun (WGS) entry which is preliminary data.</text>
</comment>
<dbReference type="Proteomes" id="UP000542674">
    <property type="component" value="Unassembled WGS sequence"/>
</dbReference>
<name>A0A7W7T1C9_9PSEU</name>
<dbReference type="RefSeq" id="WP_184667968.1">
    <property type="nucleotide sequence ID" value="NZ_BAABAI010000015.1"/>
</dbReference>
<sequence>MSDVHVRRDIPALPDLVFATVAEPARLTDWLPEPLSVVGLARADILILSRHGTPFQLRLTADPDRLRLEWTALADPACTGRLQVALAGTTGSVAELRLACPRAPDSFAATLLEALGAEVERTFAPG</sequence>
<organism evidence="1 2">
    <name type="scientific">Saccharothrix violaceirubra</name>
    <dbReference type="NCBI Taxonomy" id="413306"/>
    <lineage>
        <taxon>Bacteria</taxon>
        <taxon>Bacillati</taxon>
        <taxon>Actinomycetota</taxon>
        <taxon>Actinomycetes</taxon>
        <taxon>Pseudonocardiales</taxon>
        <taxon>Pseudonocardiaceae</taxon>
        <taxon>Saccharothrix</taxon>
    </lineage>
</organism>
<keyword evidence="2" id="KW-1185">Reference proteome</keyword>
<dbReference type="SUPFAM" id="SSF55961">
    <property type="entry name" value="Bet v1-like"/>
    <property type="match status" value="1"/>
</dbReference>
<evidence type="ECO:0000313" key="1">
    <source>
        <dbReference type="EMBL" id="MBB4964746.1"/>
    </source>
</evidence>
<gene>
    <name evidence="1" type="ORF">F4559_002105</name>
</gene>
<accession>A0A7W7T1C9</accession>
<proteinExistence type="predicted"/>
<protein>
    <submittedName>
        <fullName evidence="1">Uncharacterized protein YndB with AHSA1/START domain</fullName>
    </submittedName>
</protein>
<dbReference type="Gene3D" id="3.30.530.20">
    <property type="match status" value="1"/>
</dbReference>
<dbReference type="EMBL" id="JACHJS010000001">
    <property type="protein sequence ID" value="MBB4964746.1"/>
    <property type="molecule type" value="Genomic_DNA"/>
</dbReference>
<evidence type="ECO:0000313" key="2">
    <source>
        <dbReference type="Proteomes" id="UP000542674"/>
    </source>
</evidence>
<reference evidence="1 2" key="1">
    <citation type="submission" date="2020-08" db="EMBL/GenBank/DDBJ databases">
        <title>Sequencing the genomes of 1000 actinobacteria strains.</title>
        <authorList>
            <person name="Klenk H.-P."/>
        </authorList>
    </citation>
    <scope>NUCLEOTIDE SEQUENCE [LARGE SCALE GENOMIC DNA]</scope>
    <source>
        <strain evidence="1 2">DSM 45084</strain>
    </source>
</reference>